<accession>A0A1A9ZS05</accession>
<feature type="compositionally biased region" description="Polar residues" evidence="1">
    <location>
        <begin position="358"/>
        <end position="369"/>
    </location>
</feature>
<evidence type="ECO:0000256" key="1">
    <source>
        <dbReference type="SAM" id="MobiDB-lite"/>
    </source>
</evidence>
<feature type="region of interest" description="Disordered" evidence="1">
    <location>
        <begin position="228"/>
        <end position="293"/>
    </location>
</feature>
<dbReference type="STRING" id="7398.A0A1A9ZS05"/>
<reference evidence="3" key="1">
    <citation type="submission" date="2014-03" db="EMBL/GenBank/DDBJ databases">
        <authorList>
            <person name="Aksoy S."/>
            <person name="Warren W."/>
            <person name="Wilson R.K."/>
        </authorList>
    </citation>
    <scope>NUCLEOTIDE SEQUENCE [LARGE SCALE GENOMIC DNA]</scope>
    <source>
        <strain evidence="3">IAEA</strain>
    </source>
</reference>
<protein>
    <submittedName>
        <fullName evidence="2">Uncharacterized protein</fullName>
    </submittedName>
</protein>
<feature type="region of interest" description="Disordered" evidence="1">
    <location>
        <begin position="1"/>
        <end position="37"/>
    </location>
</feature>
<feature type="region of interest" description="Disordered" evidence="1">
    <location>
        <begin position="357"/>
        <end position="380"/>
    </location>
</feature>
<dbReference type="AlphaFoldDB" id="A0A1A9ZS05"/>
<evidence type="ECO:0000313" key="2">
    <source>
        <dbReference type="EnsemblMetazoa" id="GPAI023205-PA"/>
    </source>
</evidence>
<dbReference type="VEuPathDB" id="VectorBase:GPAI023205"/>
<feature type="compositionally biased region" description="Polar residues" evidence="1">
    <location>
        <begin position="267"/>
        <end position="281"/>
    </location>
</feature>
<name>A0A1A9ZS05_GLOPL</name>
<feature type="compositionally biased region" description="Polar residues" evidence="1">
    <location>
        <begin position="25"/>
        <end position="37"/>
    </location>
</feature>
<feature type="region of interest" description="Disordered" evidence="1">
    <location>
        <begin position="307"/>
        <end position="329"/>
    </location>
</feature>
<proteinExistence type="predicted"/>
<organism evidence="2 3">
    <name type="scientific">Glossina pallidipes</name>
    <name type="common">Tsetse fly</name>
    <dbReference type="NCBI Taxonomy" id="7398"/>
    <lineage>
        <taxon>Eukaryota</taxon>
        <taxon>Metazoa</taxon>
        <taxon>Ecdysozoa</taxon>
        <taxon>Arthropoda</taxon>
        <taxon>Hexapoda</taxon>
        <taxon>Insecta</taxon>
        <taxon>Pterygota</taxon>
        <taxon>Neoptera</taxon>
        <taxon>Endopterygota</taxon>
        <taxon>Diptera</taxon>
        <taxon>Brachycera</taxon>
        <taxon>Muscomorpha</taxon>
        <taxon>Hippoboscoidea</taxon>
        <taxon>Glossinidae</taxon>
        <taxon>Glossina</taxon>
    </lineage>
</organism>
<feature type="compositionally biased region" description="Basic residues" evidence="1">
    <location>
        <begin position="1"/>
        <end position="10"/>
    </location>
</feature>
<dbReference type="Proteomes" id="UP000092445">
    <property type="component" value="Unassembled WGS sequence"/>
</dbReference>
<sequence length="380" mass="43285">MNKKKKNKRKKQEDSNRNNNRKNAPKTNKYSNSLQQVLSNKNSKLFEHFQFGKLQRNLQKMHNGYTYEKPTRPLDLTIPSFGFSTPQQSSYSTSANFTEGYLYPKPNVIFEYTPKTTKTLASLPTLPANVYTTATTSASVTPKKFQHLYTPSNKSTYSYPTTFTKSAPETHQPTRSSKVTNFYDSTEAVKFEVPTKSTPQKTQYIYTQPAKVPERTTYSYPTPAVKFEYPTKQTPQSPSPSYPQPTKSPQKTTYSYATPTVKYELPTKSTPQKTQYTYLQPTNPPKPPEGTNNKYVSTKIPGYSYPESEKKFEAPTKPPKNYYSPPPANKVYEHSASKLAQPTPVGYHYPEPEKAFTYPSSNKDVSSGYSYPKPELPFNF</sequence>
<dbReference type="EnsemblMetazoa" id="GPAI023205-RA">
    <property type="protein sequence ID" value="GPAI023205-PA"/>
    <property type="gene ID" value="GPAI023205"/>
</dbReference>
<keyword evidence="3" id="KW-1185">Reference proteome</keyword>
<reference evidence="2" key="2">
    <citation type="submission" date="2020-05" db="UniProtKB">
        <authorList>
            <consortium name="EnsemblMetazoa"/>
        </authorList>
    </citation>
    <scope>IDENTIFICATION</scope>
    <source>
        <strain evidence="2">IAEA</strain>
    </source>
</reference>
<evidence type="ECO:0000313" key="3">
    <source>
        <dbReference type="Proteomes" id="UP000092445"/>
    </source>
</evidence>